<feature type="region of interest" description="Disordered" evidence="1">
    <location>
        <begin position="1"/>
        <end position="20"/>
    </location>
</feature>
<dbReference type="GeneID" id="28969237"/>
<feature type="compositionally biased region" description="Basic and acidic residues" evidence="1">
    <location>
        <begin position="36"/>
        <end position="54"/>
    </location>
</feature>
<dbReference type="VEuPathDB" id="FungiDB:I303_05538"/>
<feature type="compositionally biased region" description="Polar residues" evidence="1">
    <location>
        <begin position="103"/>
        <end position="113"/>
    </location>
</feature>
<name>A0A1A6A3Q0_9TREE</name>
<feature type="region of interest" description="Disordered" evidence="1">
    <location>
        <begin position="91"/>
        <end position="141"/>
    </location>
</feature>
<feature type="region of interest" description="Disordered" evidence="1">
    <location>
        <begin position="32"/>
        <end position="54"/>
    </location>
</feature>
<organism evidence="2">
    <name type="scientific">Kwoniella dejecticola CBS 10117</name>
    <dbReference type="NCBI Taxonomy" id="1296121"/>
    <lineage>
        <taxon>Eukaryota</taxon>
        <taxon>Fungi</taxon>
        <taxon>Dikarya</taxon>
        <taxon>Basidiomycota</taxon>
        <taxon>Agaricomycotina</taxon>
        <taxon>Tremellomycetes</taxon>
        <taxon>Tremellales</taxon>
        <taxon>Cryptococcaceae</taxon>
        <taxon>Kwoniella</taxon>
    </lineage>
</organism>
<dbReference type="KEGG" id="kdj:28969237"/>
<sequence length="163" mass="18132">MSTSASDQQHTSAEPEKHTFWTLPTTIEAVPVMPDRYTKPSELSPEKMKGKESDPSRMGVYVCLLDDKPHLHPSLHALHKHRLTIHGIPLPLDPANDLPVPQPSNNDTNFSAESRQEDVVMSPSSPSAGSGQQVGGQPEKAEWLMWKFSEEEANRRKSYLPLA</sequence>
<feature type="compositionally biased region" description="Low complexity" evidence="1">
    <location>
        <begin position="119"/>
        <end position="138"/>
    </location>
</feature>
<reference evidence="3" key="2">
    <citation type="submission" date="2013-07" db="EMBL/GenBank/DDBJ databases">
        <authorList>
            <consortium name="The Broad Institute Genome Sequencing Platform"/>
            <person name="Cuomo C."/>
            <person name="Litvintseva A."/>
            <person name="Chen Y."/>
            <person name="Heitman J."/>
            <person name="Sun S."/>
            <person name="Springer D."/>
            <person name="Dromer F."/>
            <person name="Young S.K."/>
            <person name="Zeng Q."/>
            <person name="Gargeya S."/>
            <person name="Fitzgerald M."/>
            <person name="Abouelleil A."/>
            <person name="Alvarado L."/>
            <person name="Berlin A.M."/>
            <person name="Chapman S.B."/>
            <person name="Dewar J."/>
            <person name="Goldberg J."/>
            <person name="Griggs A."/>
            <person name="Gujja S."/>
            <person name="Hansen M."/>
            <person name="Howarth C."/>
            <person name="Imamovic A."/>
            <person name="Larimer J."/>
            <person name="McCowan C."/>
            <person name="Murphy C."/>
            <person name="Pearson M."/>
            <person name="Priest M."/>
            <person name="Roberts A."/>
            <person name="Saif S."/>
            <person name="Shea T."/>
            <person name="Sykes S."/>
            <person name="Wortman J."/>
            <person name="Nusbaum C."/>
            <person name="Birren B."/>
        </authorList>
    </citation>
    <scope>NUCLEOTIDE SEQUENCE</scope>
    <source>
        <strain evidence="3">CBS 10117</strain>
    </source>
</reference>
<evidence type="ECO:0000313" key="3">
    <source>
        <dbReference type="EMBL" id="WWC62420.1"/>
    </source>
</evidence>
<dbReference type="RefSeq" id="XP_018262521.1">
    <property type="nucleotide sequence ID" value="XM_018408830.1"/>
</dbReference>
<gene>
    <name evidence="2" type="ORF">I303_05538</name>
    <name evidence="3" type="ORF">I303_105016</name>
</gene>
<dbReference type="EMBL" id="CP144535">
    <property type="protein sequence ID" value="WWC62420.1"/>
    <property type="molecule type" value="Genomic_DNA"/>
</dbReference>
<accession>A0A1A6A3Q0</accession>
<proteinExistence type="predicted"/>
<dbReference type="EMBL" id="KI894032">
    <property type="protein sequence ID" value="OBR84679.1"/>
    <property type="molecule type" value="Genomic_DNA"/>
</dbReference>
<feature type="compositionally biased region" description="Polar residues" evidence="1">
    <location>
        <begin position="1"/>
        <end position="12"/>
    </location>
</feature>
<dbReference type="AlphaFoldDB" id="A0A1A6A3Q0"/>
<dbReference type="OrthoDB" id="2574952at2759"/>
<protein>
    <submittedName>
        <fullName evidence="2">Uncharacterized protein</fullName>
    </submittedName>
</protein>
<reference evidence="3" key="3">
    <citation type="submission" date="2024-02" db="EMBL/GenBank/DDBJ databases">
        <title>Comparative genomics of Cryptococcus and Kwoniella reveals pathogenesis evolution and contrasting modes of karyotype evolution via chromosome fusion or intercentromeric recombination.</title>
        <authorList>
            <person name="Coelho M.A."/>
            <person name="David-Palma M."/>
            <person name="Shea T."/>
            <person name="Bowers K."/>
            <person name="McGinley-Smith S."/>
            <person name="Mohammad A.W."/>
            <person name="Gnirke A."/>
            <person name="Yurkov A.M."/>
            <person name="Nowrousian M."/>
            <person name="Sun S."/>
            <person name="Cuomo C.A."/>
            <person name="Heitman J."/>
        </authorList>
    </citation>
    <scope>NUCLEOTIDE SEQUENCE</scope>
    <source>
        <strain evidence="3">CBS 10117</strain>
    </source>
</reference>
<evidence type="ECO:0000256" key="1">
    <source>
        <dbReference type="SAM" id="MobiDB-lite"/>
    </source>
</evidence>
<dbReference type="Proteomes" id="UP000078595">
    <property type="component" value="Chromosome 6"/>
</dbReference>
<evidence type="ECO:0000313" key="4">
    <source>
        <dbReference type="Proteomes" id="UP000078595"/>
    </source>
</evidence>
<keyword evidence="4" id="KW-1185">Reference proteome</keyword>
<reference evidence="2" key="1">
    <citation type="submission" date="2013-07" db="EMBL/GenBank/DDBJ databases">
        <title>The Genome Sequence of Cryptococcus dejecticola CBS10117.</title>
        <authorList>
            <consortium name="The Broad Institute Genome Sequencing Platform"/>
            <person name="Cuomo C."/>
            <person name="Litvintseva A."/>
            <person name="Chen Y."/>
            <person name="Heitman J."/>
            <person name="Sun S."/>
            <person name="Springer D."/>
            <person name="Dromer F."/>
            <person name="Young S.K."/>
            <person name="Zeng Q."/>
            <person name="Gargeya S."/>
            <person name="Fitzgerald M."/>
            <person name="Abouelleil A."/>
            <person name="Alvarado L."/>
            <person name="Berlin A.M."/>
            <person name="Chapman S.B."/>
            <person name="Dewar J."/>
            <person name="Goldberg J."/>
            <person name="Griggs A."/>
            <person name="Gujja S."/>
            <person name="Hansen M."/>
            <person name="Howarth C."/>
            <person name="Imamovic A."/>
            <person name="Larimer J."/>
            <person name="McCowan C."/>
            <person name="Murphy C."/>
            <person name="Pearson M."/>
            <person name="Priest M."/>
            <person name="Roberts A."/>
            <person name="Saif S."/>
            <person name="Shea T."/>
            <person name="Sykes S."/>
            <person name="Wortman J."/>
            <person name="Nusbaum C."/>
            <person name="Birren B."/>
        </authorList>
    </citation>
    <scope>NUCLEOTIDE SEQUENCE [LARGE SCALE GENOMIC DNA]</scope>
    <source>
        <strain evidence="2">CBS 10117</strain>
    </source>
</reference>
<dbReference type="STRING" id="1296121.A0A1A6A3Q0"/>
<evidence type="ECO:0000313" key="2">
    <source>
        <dbReference type="EMBL" id="OBR84679.1"/>
    </source>
</evidence>